<proteinExistence type="predicted"/>
<protein>
    <submittedName>
        <fullName evidence="1">Uncharacterized protein</fullName>
    </submittedName>
</protein>
<dbReference type="Proteomes" id="UP001154282">
    <property type="component" value="Unassembled WGS sequence"/>
</dbReference>
<dbReference type="EMBL" id="CAMGYJ010000002">
    <property type="protein sequence ID" value="CAI0384141.1"/>
    <property type="molecule type" value="Genomic_DNA"/>
</dbReference>
<evidence type="ECO:0000313" key="3">
    <source>
        <dbReference type="Proteomes" id="UP001154282"/>
    </source>
</evidence>
<organism evidence="1 3">
    <name type="scientific">Linum tenue</name>
    <dbReference type="NCBI Taxonomy" id="586396"/>
    <lineage>
        <taxon>Eukaryota</taxon>
        <taxon>Viridiplantae</taxon>
        <taxon>Streptophyta</taxon>
        <taxon>Embryophyta</taxon>
        <taxon>Tracheophyta</taxon>
        <taxon>Spermatophyta</taxon>
        <taxon>Magnoliopsida</taxon>
        <taxon>eudicotyledons</taxon>
        <taxon>Gunneridae</taxon>
        <taxon>Pentapetalae</taxon>
        <taxon>rosids</taxon>
        <taxon>fabids</taxon>
        <taxon>Malpighiales</taxon>
        <taxon>Linaceae</taxon>
        <taxon>Linum</taxon>
    </lineage>
</organism>
<keyword evidence="3" id="KW-1185">Reference proteome</keyword>
<evidence type="ECO:0000313" key="1">
    <source>
        <dbReference type="EMBL" id="CAI0384141.1"/>
    </source>
</evidence>
<accession>A0AAV0HFP6</accession>
<gene>
    <name evidence="1" type="ORF">LITE_LOCUS4299</name>
    <name evidence="2" type="ORF">LITE_LOCUS4426</name>
</gene>
<comment type="caution">
    <text evidence="1">The sequence shown here is derived from an EMBL/GenBank/DDBJ whole genome shotgun (WGS) entry which is preliminary data.</text>
</comment>
<reference evidence="1" key="1">
    <citation type="submission" date="2022-08" db="EMBL/GenBank/DDBJ databases">
        <authorList>
            <person name="Gutierrez-Valencia J."/>
        </authorList>
    </citation>
    <scope>NUCLEOTIDE SEQUENCE</scope>
</reference>
<dbReference type="EMBL" id="CAMGYJ010000002">
    <property type="protein sequence ID" value="CAI0384523.1"/>
    <property type="molecule type" value="Genomic_DNA"/>
</dbReference>
<name>A0AAV0HFP6_9ROSI</name>
<sequence>MMRGTMSLACC</sequence>
<evidence type="ECO:0000313" key="2">
    <source>
        <dbReference type="EMBL" id="CAI0384523.1"/>
    </source>
</evidence>